<protein>
    <submittedName>
        <fullName evidence="3">Uncharacterized protein isoform X2</fullName>
    </submittedName>
</protein>
<dbReference type="RefSeq" id="XP_070853632.1">
    <property type="nucleotide sequence ID" value="XM_070997531.1"/>
</dbReference>
<evidence type="ECO:0000313" key="3">
    <source>
        <dbReference type="RefSeq" id="XP_070853632.1"/>
    </source>
</evidence>
<keyword evidence="2" id="KW-1185">Reference proteome</keyword>
<accession>A0ABM4TUI4</accession>
<organism evidence="2 3">
    <name type="scientific">Drosophila suzukii</name>
    <name type="common">Spotted-wing drosophila fruit fly</name>
    <dbReference type="NCBI Taxonomy" id="28584"/>
    <lineage>
        <taxon>Eukaryota</taxon>
        <taxon>Metazoa</taxon>
        <taxon>Ecdysozoa</taxon>
        <taxon>Arthropoda</taxon>
        <taxon>Hexapoda</taxon>
        <taxon>Insecta</taxon>
        <taxon>Pterygota</taxon>
        <taxon>Neoptera</taxon>
        <taxon>Endopterygota</taxon>
        <taxon>Diptera</taxon>
        <taxon>Brachycera</taxon>
        <taxon>Muscomorpha</taxon>
        <taxon>Ephydroidea</taxon>
        <taxon>Drosophilidae</taxon>
        <taxon>Drosophila</taxon>
        <taxon>Sophophora</taxon>
    </lineage>
</organism>
<reference evidence="3" key="1">
    <citation type="submission" date="2025-08" db="UniProtKB">
        <authorList>
            <consortium name="RefSeq"/>
        </authorList>
    </citation>
    <scope>IDENTIFICATION</scope>
</reference>
<feature type="region of interest" description="Disordered" evidence="1">
    <location>
        <begin position="1"/>
        <end position="41"/>
    </location>
</feature>
<evidence type="ECO:0000313" key="2">
    <source>
        <dbReference type="Proteomes" id="UP001652628"/>
    </source>
</evidence>
<gene>
    <name evidence="3" type="primary">LOC118878334</name>
</gene>
<evidence type="ECO:0000256" key="1">
    <source>
        <dbReference type="SAM" id="MobiDB-lite"/>
    </source>
</evidence>
<dbReference type="Proteomes" id="UP001652628">
    <property type="component" value="Chromosome X"/>
</dbReference>
<proteinExistence type="predicted"/>
<sequence>MGSSETPCARQQQPLQLHKGASLHHPWPLSGGGGGAAGGVGGAPVTVVALRALAGWSKRRREIPSRRIIDWDRVTLPCHTVHRIARTPSFWVPKLPSRQPGCSG</sequence>
<feature type="compositionally biased region" description="Gly residues" evidence="1">
    <location>
        <begin position="30"/>
        <end position="41"/>
    </location>
</feature>
<name>A0ABM4TUI4_DROSZ</name>
<feature type="compositionally biased region" description="Polar residues" evidence="1">
    <location>
        <begin position="1"/>
        <end position="15"/>
    </location>
</feature>
<dbReference type="GeneID" id="118878334"/>